<dbReference type="InterPro" id="IPR002575">
    <property type="entry name" value="Aminoglycoside_PTrfase"/>
</dbReference>
<dbReference type="PANTHER" id="PTHR47829:SF3">
    <property type="entry name" value="AMINOGLYCOSIDE PHOSPHOTRANSFERASE DOMAIN-CONTAINING PROTEIN"/>
    <property type="match status" value="1"/>
</dbReference>
<dbReference type="Pfam" id="PF01636">
    <property type="entry name" value="APH"/>
    <property type="match status" value="1"/>
</dbReference>
<dbReference type="RefSeq" id="WP_369339861.1">
    <property type="nucleotide sequence ID" value="NZ_JBFYGN010000024.1"/>
</dbReference>
<dbReference type="PANTHER" id="PTHR47829">
    <property type="entry name" value="HYDROLASE, PUTATIVE (AFU_ORTHOLOGUE AFUA_1G12880)-RELATED"/>
    <property type="match status" value="1"/>
</dbReference>
<sequence length="361" mass="40436">MSTFDHFVGTRPVSDQHAFDTQALTAWMGRHVQGFAGPLQVEMFKGGQSNPTYKLITPDKSYVMRAKPGPVAKLLPSAHAIEREYRVMKGLAGTDVPVPHMYALCEDESVIGRAFYIMEFMQGRVLWDQSLPGMTPAERGQIYDEMNRVIAALHSVKFAERGLADYGRSGNYFERQIGRWSKQYQASITQPIPEMDKLMQWLPAHMPASAKDESRVSIVHGDYRLDNLMFHPTEPRVIAVLDWELSTLGHPLADFSYHCMSWHIPASLGRGIAGLDIAALGIPGEADYIQRYCQRTGIEDVDALKRDWNFYLAYNMFRIAAILQGIAKRVETGTASSAQAKASGDTARPMAELAWSFAQRS</sequence>
<protein>
    <submittedName>
        <fullName evidence="2">Phosphotransferase</fullName>
    </submittedName>
</protein>
<evidence type="ECO:0000313" key="2">
    <source>
        <dbReference type="EMBL" id="MEX8194682.1"/>
    </source>
</evidence>
<comment type="caution">
    <text evidence="2">The sequence shown here is derived from an EMBL/GenBank/DDBJ whole genome shotgun (WGS) entry which is preliminary data.</text>
</comment>
<dbReference type="Gene3D" id="3.90.1200.10">
    <property type="match status" value="1"/>
</dbReference>
<organism evidence="2 3">
    <name type="scientific">Comamonas guangdongensis</name>
    <dbReference type="NCBI Taxonomy" id="510515"/>
    <lineage>
        <taxon>Bacteria</taxon>
        <taxon>Pseudomonadati</taxon>
        <taxon>Pseudomonadota</taxon>
        <taxon>Betaproteobacteria</taxon>
        <taxon>Burkholderiales</taxon>
        <taxon>Comamonadaceae</taxon>
        <taxon>Comamonas</taxon>
    </lineage>
</organism>
<dbReference type="InterPro" id="IPR041726">
    <property type="entry name" value="ACAD10_11_N"/>
</dbReference>
<dbReference type="InterPro" id="IPR052898">
    <property type="entry name" value="ACAD10-like"/>
</dbReference>
<evidence type="ECO:0000313" key="3">
    <source>
        <dbReference type="Proteomes" id="UP001561046"/>
    </source>
</evidence>
<dbReference type="CDD" id="cd05154">
    <property type="entry name" value="ACAD10_11_N-like"/>
    <property type="match status" value="1"/>
</dbReference>
<dbReference type="SUPFAM" id="SSF56112">
    <property type="entry name" value="Protein kinase-like (PK-like)"/>
    <property type="match status" value="1"/>
</dbReference>
<dbReference type="InterPro" id="IPR011009">
    <property type="entry name" value="Kinase-like_dom_sf"/>
</dbReference>
<keyword evidence="3" id="KW-1185">Reference proteome</keyword>
<dbReference type="Proteomes" id="UP001561046">
    <property type="component" value="Unassembled WGS sequence"/>
</dbReference>
<dbReference type="Gene3D" id="3.30.200.20">
    <property type="entry name" value="Phosphorylase Kinase, domain 1"/>
    <property type="match status" value="1"/>
</dbReference>
<dbReference type="EMBL" id="JBFYGN010000024">
    <property type="protein sequence ID" value="MEX8194682.1"/>
    <property type="molecule type" value="Genomic_DNA"/>
</dbReference>
<reference evidence="2 3" key="1">
    <citation type="journal article" date="2013" name="Int. J. Syst. Evol. Microbiol.">
        <title>Comamonas guangdongensis sp. nov., isolated from subterranean forest sediment, and emended description of the genus Comamonas.</title>
        <authorList>
            <person name="Zhang J."/>
            <person name="Wang Y."/>
            <person name="Zhou S."/>
            <person name="Wu C."/>
            <person name="He J."/>
            <person name="Li F."/>
        </authorList>
    </citation>
    <scope>NUCLEOTIDE SEQUENCE [LARGE SCALE GENOMIC DNA]</scope>
    <source>
        <strain evidence="2 3">CCTCC AB2011133</strain>
    </source>
</reference>
<accession>A0ABV3ZYS3</accession>
<name>A0ABV3ZYS3_9BURK</name>
<evidence type="ECO:0000259" key="1">
    <source>
        <dbReference type="Pfam" id="PF01636"/>
    </source>
</evidence>
<gene>
    <name evidence="2" type="ORF">AB6724_17760</name>
</gene>
<proteinExistence type="predicted"/>
<feature type="domain" description="Aminoglycoside phosphotransferase" evidence="1">
    <location>
        <begin position="44"/>
        <end position="267"/>
    </location>
</feature>